<keyword evidence="4 10" id="KW-0812">Transmembrane</keyword>
<evidence type="ECO:0000256" key="4">
    <source>
        <dbReference type="ARBA" id="ARBA00022692"/>
    </source>
</evidence>
<evidence type="ECO:0000256" key="2">
    <source>
        <dbReference type="ARBA" id="ARBA00022475"/>
    </source>
</evidence>
<proteinExistence type="inferred from homology"/>
<dbReference type="Pfam" id="PF02949">
    <property type="entry name" value="7tm_6"/>
    <property type="match status" value="2"/>
</dbReference>
<dbReference type="GO" id="GO:0007165">
    <property type="term" value="P:signal transduction"/>
    <property type="evidence" value="ECO:0007669"/>
    <property type="project" value="UniProtKB-KW"/>
</dbReference>
<evidence type="ECO:0000313" key="12">
    <source>
        <dbReference type="Proteomes" id="UP001152799"/>
    </source>
</evidence>
<evidence type="ECO:0000256" key="8">
    <source>
        <dbReference type="ARBA" id="ARBA00023170"/>
    </source>
</evidence>
<sequence>MILPKNQLLKIPMYLSSTHGMWPIIFINNKKLKRIYDVFAFILAFYFIEYIVRAYYQLTVLLRADVLNLEEILGNLCITLIYTVSMFRLKAFNSKKVKTLFLSIIETEEQIMNDSEDDVKKIYESFLKVNFIYNLLFFFNGWVVSVLYFVHPFLVTLPTMELNNQTVIVRILPLSTWWPIDVQKHYWLAYCWNIFDGTLGSSFVINSDMLTFTLIVFALSQLNILSHKLRKFTKKQNFGKNDQFHRDQFVSLIKEHQKIINYIDTFNDAMKNVMLFDFLQCSVQLATITLQLLVSQHLALDIWSTDWYVQRKDIKQMIWIFIARAQRPLQFLIGPFGSMSLQTFIAILKATYSYMMLFINTSG</sequence>
<evidence type="ECO:0000256" key="9">
    <source>
        <dbReference type="ARBA" id="ARBA00023224"/>
    </source>
</evidence>
<comment type="caution">
    <text evidence="10">Lacks conserved residue(s) required for the propagation of feature annotation.</text>
</comment>
<dbReference type="EMBL" id="OU892280">
    <property type="protein sequence ID" value="CAG9767383.1"/>
    <property type="molecule type" value="Genomic_DNA"/>
</dbReference>
<dbReference type="Proteomes" id="UP001152799">
    <property type="component" value="Chromosome 4"/>
</dbReference>
<keyword evidence="12" id="KW-1185">Reference proteome</keyword>
<feature type="transmembrane region" description="Helical" evidence="10">
    <location>
        <begin position="131"/>
        <end position="150"/>
    </location>
</feature>
<protein>
    <recommendedName>
        <fullName evidence="10">Odorant receptor</fullName>
    </recommendedName>
</protein>
<keyword evidence="6 10" id="KW-1133">Transmembrane helix</keyword>
<evidence type="ECO:0000256" key="5">
    <source>
        <dbReference type="ARBA" id="ARBA00022725"/>
    </source>
</evidence>
<organism evidence="11 12">
    <name type="scientific">Ceutorhynchus assimilis</name>
    <name type="common">cabbage seed weevil</name>
    <dbReference type="NCBI Taxonomy" id="467358"/>
    <lineage>
        <taxon>Eukaryota</taxon>
        <taxon>Metazoa</taxon>
        <taxon>Ecdysozoa</taxon>
        <taxon>Arthropoda</taxon>
        <taxon>Hexapoda</taxon>
        <taxon>Insecta</taxon>
        <taxon>Pterygota</taxon>
        <taxon>Neoptera</taxon>
        <taxon>Endopterygota</taxon>
        <taxon>Coleoptera</taxon>
        <taxon>Polyphaga</taxon>
        <taxon>Cucujiformia</taxon>
        <taxon>Curculionidae</taxon>
        <taxon>Ceutorhynchinae</taxon>
        <taxon>Ceutorhynchus</taxon>
    </lineage>
</organism>
<evidence type="ECO:0000256" key="3">
    <source>
        <dbReference type="ARBA" id="ARBA00022606"/>
    </source>
</evidence>
<dbReference type="InterPro" id="IPR004117">
    <property type="entry name" value="7tm6_olfct_rcpt"/>
</dbReference>
<dbReference type="PANTHER" id="PTHR21137:SF3">
    <property type="entry name" value="ODORANT RECEPTOR 30A-RELATED"/>
    <property type="match status" value="1"/>
</dbReference>
<name>A0A9N9MUL3_9CUCU</name>
<accession>A0A9N9MUL3</accession>
<evidence type="ECO:0000256" key="10">
    <source>
        <dbReference type="RuleBase" id="RU351113"/>
    </source>
</evidence>
<keyword evidence="3 10" id="KW-0716">Sensory transduction</keyword>
<dbReference type="AlphaFoldDB" id="A0A9N9MUL3"/>
<keyword evidence="2" id="KW-1003">Cell membrane</keyword>
<dbReference type="PANTHER" id="PTHR21137">
    <property type="entry name" value="ODORANT RECEPTOR"/>
    <property type="match status" value="1"/>
</dbReference>
<evidence type="ECO:0000313" key="11">
    <source>
        <dbReference type="EMBL" id="CAG9767383.1"/>
    </source>
</evidence>
<comment type="subcellular location">
    <subcellularLocation>
        <location evidence="1 10">Cell membrane</location>
        <topology evidence="1 10">Multi-pass membrane protein</topology>
    </subcellularLocation>
</comment>
<keyword evidence="9 10" id="KW-0807">Transducer</keyword>
<keyword evidence="5 10" id="KW-0552">Olfaction</keyword>
<dbReference type="GO" id="GO:0005886">
    <property type="term" value="C:plasma membrane"/>
    <property type="evidence" value="ECO:0007669"/>
    <property type="project" value="UniProtKB-SubCell"/>
</dbReference>
<keyword evidence="8 10" id="KW-0675">Receptor</keyword>
<gene>
    <name evidence="11" type="ORF">CEUTPL_LOCUS7948</name>
</gene>
<comment type="similarity">
    <text evidence="10">Belongs to the insect chemoreceptor superfamily. Heteromeric odorant receptor channel (TC 1.A.69) family.</text>
</comment>
<evidence type="ECO:0000256" key="6">
    <source>
        <dbReference type="ARBA" id="ARBA00022989"/>
    </source>
</evidence>
<feature type="transmembrane region" description="Helical" evidence="10">
    <location>
        <begin position="72"/>
        <end position="89"/>
    </location>
</feature>
<feature type="transmembrane region" description="Helical" evidence="10">
    <location>
        <begin position="35"/>
        <end position="52"/>
    </location>
</feature>
<dbReference type="GO" id="GO:0004984">
    <property type="term" value="F:olfactory receptor activity"/>
    <property type="evidence" value="ECO:0007669"/>
    <property type="project" value="InterPro"/>
</dbReference>
<feature type="transmembrane region" description="Helical" evidence="10">
    <location>
        <begin position="329"/>
        <end position="348"/>
    </location>
</feature>
<reference evidence="11" key="1">
    <citation type="submission" date="2022-01" db="EMBL/GenBank/DDBJ databases">
        <authorList>
            <person name="King R."/>
        </authorList>
    </citation>
    <scope>NUCLEOTIDE SEQUENCE</scope>
</reference>
<feature type="transmembrane region" description="Helical" evidence="10">
    <location>
        <begin position="203"/>
        <end position="225"/>
    </location>
</feature>
<evidence type="ECO:0000256" key="7">
    <source>
        <dbReference type="ARBA" id="ARBA00023136"/>
    </source>
</evidence>
<evidence type="ECO:0000256" key="1">
    <source>
        <dbReference type="ARBA" id="ARBA00004651"/>
    </source>
</evidence>
<dbReference type="GO" id="GO:0005549">
    <property type="term" value="F:odorant binding"/>
    <property type="evidence" value="ECO:0007669"/>
    <property type="project" value="InterPro"/>
</dbReference>
<keyword evidence="7 10" id="KW-0472">Membrane</keyword>
<dbReference type="OrthoDB" id="7677057at2759"/>